<keyword evidence="7" id="KW-0496">Mitochondrion</keyword>
<accession>J4UIQ5</accession>
<evidence type="ECO:0000313" key="13">
    <source>
        <dbReference type="Proteomes" id="UP000002748"/>
    </source>
</evidence>
<dbReference type="InterPro" id="IPR018108">
    <property type="entry name" value="MCP_transmembrane"/>
</dbReference>
<keyword evidence="5" id="KW-0677">Repeat</keyword>
<keyword evidence="6" id="KW-1133">Transmembrane helix</keyword>
<dbReference type="VEuPathDB" id="FungiDB:A1Q1_07206"/>
<dbReference type="Gene3D" id="1.50.40.10">
    <property type="entry name" value="Mitochondrial carrier domain"/>
    <property type="match status" value="1"/>
</dbReference>
<feature type="region of interest" description="Disordered" evidence="11">
    <location>
        <begin position="1"/>
        <end position="49"/>
    </location>
</feature>
<dbReference type="InterPro" id="IPR050567">
    <property type="entry name" value="Mitochondrial_Carrier"/>
</dbReference>
<evidence type="ECO:0000256" key="2">
    <source>
        <dbReference type="ARBA" id="ARBA00006375"/>
    </source>
</evidence>
<dbReference type="GO" id="GO:0022857">
    <property type="term" value="F:transmembrane transporter activity"/>
    <property type="evidence" value="ECO:0007669"/>
    <property type="project" value="TreeGrafter"/>
</dbReference>
<protein>
    <submittedName>
        <fullName evidence="12">Uncharacterized protein</fullName>
    </submittedName>
</protein>
<dbReference type="KEGG" id="tasa:A1Q1_07206"/>
<sequence length="563" mass="59934">MKLRNEDAESKLGTYPSDRCGTPVGRLVSSREAANSIDPPSTVTPSPTDPLSLLILAVLSLRSLRYSGPQPRAALRPLEHRLTQRGEQLPRRQTPRNMAGPYVSLGGVVLMIKERGGTTTPKSAGWGVGEASGGDGPVAHRPQDGRLGHDGVDCIHLCRLSPRLAQVPTAELAREPDHPPTRARGHQGGGCWWPSPLGVSGSVPTSPLCRPTLGALDYIANQPPPRRPLLRTLSRAPLHASHAPRFALRAPLSANVRLWRGFPLPLITISIVRTISFSIYSATKRILNSEPGTVENTTDASGKTPWINLRLGILNKDSTLDVALTSLLAGAASGAVVCVGSAPFELVKVRRQLEYQIYRDSHPELYGPAEGSASSTPKVRAQAAPAGASAAPQPAATSAAETSRAAAAAAESARAAPATAAKKPPPFVPPSTLQAVKLIVDKSGPLGLWTGFRLHFVRDTMGTALYFAEYDVMRHWLGRRGGGGMSGVSGEQGELPEWARGWLPVQLVPFLCGSLAGVTSWALIYPVDVSDRATERSEGALAWSTRASRANRANRAQLAEEFR</sequence>
<evidence type="ECO:0000256" key="4">
    <source>
        <dbReference type="ARBA" id="ARBA00022692"/>
    </source>
</evidence>
<evidence type="ECO:0000256" key="11">
    <source>
        <dbReference type="SAM" id="MobiDB-lite"/>
    </source>
</evidence>
<keyword evidence="4 9" id="KW-0812">Transmembrane</keyword>
<dbReference type="GeneID" id="25990718"/>
<evidence type="ECO:0000256" key="8">
    <source>
        <dbReference type="ARBA" id="ARBA00023136"/>
    </source>
</evidence>
<comment type="subcellular location">
    <subcellularLocation>
        <location evidence="1">Mitochondrion membrane</location>
        <topology evidence="1">Multi-pass membrane protein</topology>
    </subcellularLocation>
</comment>
<feature type="compositionally biased region" description="Low complexity" evidence="11">
    <location>
        <begin position="36"/>
        <end position="49"/>
    </location>
</feature>
<evidence type="ECO:0000256" key="9">
    <source>
        <dbReference type="PROSITE-ProRule" id="PRU00282"/>
    </source>
</evidence>
<name>J4UIQ5_TRIAS</name>
<dbReference type="InterPro" id="IPR023395">
    <property type="entry name" value="MCP_dom_sf"/>
</dbReference>
<dbReference type="RefSeq" id="XP_014182917.1">
    <property type="nucleotide sequence ID" value="XM_014327442.1"/>
</dbReference>
<dbReference type="Proteomes" id="UP000002748">
    <property type="component" value="Unassembled WGS sequence"/>
</dbReference>
<evidence type="ECO:0000256" key="5">
    <source>
        <dbReference type="ARBA" id="ARBA00022737"/>
    </source>
</evidence>
<comment type="similarity">
    <text evidence="2 10">Belongs to the mitochondrial carrier (TC 2.A.29) family.</text>
</comment>
<dbReference type="EMBL" id="ALBS01000051">
    <property type="protein sequence ID" value="EJT51575.1"/>
    <property type="molecule type" value="Genomic_DNA"/>
</dbReference>
<organism evidence="12 13">
    <name type="scientific">Trichosporon asahii var. asahii (strain ATCC 90039 / CBS 2479 / JCM 2466 / KCTC 7840 / NBRC 103889/ NCYC 2677 / UAMH 7654)</name>
    <name type="common">Yeast</name>
    <dbReference type="NCBI Taxonomy" id="1186058"/>
    <lineage>
        <taxon>Eukaryota</taxon>
        <taxon>Fungi</taxon>
        <taxon>Dikarya</taxon>
        <taxon>Basidiomycota</taxon>
        <taxon>Agaricomycotina</taxon>
        <taxon>Tremellomycetes</taxon>
        <taxon>Trichosporonales</taxon>
        <taxon>Trichosporonaceae</taxon>
        <taxon>Trichosporon</taxon>
    </lineage>
</organism>
<comment type="caution">
    <text evidence="12">The sequence shown here is derived from an EMBL/GenBank/DDBJ whole genome shotgun (WGS) entry which is preliminary data.</text>
</comment>
<dbReference type="PANTHER" id="PTHR45624:SF9">
    <property type="entry name" value="CARRIER PROTEIN, PUTATIVE (AFU_ORTHOLOGUE AFUA_4G06390)-RELATED"/>
    <property type="match status" value="1"/>
</dbReference>
<feature type="repeat" description="Solcar" evidence="9">
    <location>
        <begin position="321"/>
        <end position="476"/>
    </location>
</feature>
<keyword evidence="3 10" id="KW-0813">Transport</keyword>
<dbReference type="PANTHER" id="PTHR45624">
    <property type="entry name" value="MITOCHONDRIAL BASIC AMINO ACIDS TRANSPORTER-RELATED"/>
    <property type="match status" value="1"/>
</dbReference>
<dbReference type="SUPFAM" id="SSF103506">
    <property type="entry name" value="Mitochondrial carrier"/>
    <property type="match status" value="1"/>
</dbReference>
<evidence type="ECO:0000256" key="7">
    <source>
        <dbReference type="ARBA" id="ARBA00023128"/>
    </source>
</evidence>
<dbReference type="HOGENOM" id="CLU_484126_0_0_1"/>
<feature type="compositionally biased region" description="Low complexity" evidence="11">
    <location>
        <begin position="381"/>
        <end position="408"/>
    </location>
</feature>
<evidence type="ECO:0000256" key="1">
    <source>
        <dbReference type="ARBA" id="ARBA00004225"/>
    </source>
</evidence>
<evidence type="ECO:0000256" key="3">
    <source>
        <dbReference type="ARBA" id="ARBA00022448"/>
    </source>
</evidence>
<dbReference type="AlphaFoldDB" id="J4UIQ5"/>
<feature type="compositionally biased region" description="Basic and acidic residues" evidence="11">
    <location>
        <begin position="1"/>
        <end position="10"/>
    </location>
</feature>
<dbReference type="GO" id="GO:0031966">
    <property type="term" value="C:mitochondrial membrane"/>
    <property type="evidence" value="ECO:0007669"/>
    <property type="project" value="UniProtKB-SubCell"/>
</dbReference>
<keyword evidence="8 9" id="KW-0472">Membrane</keyword>
<evidence type="ECO:0000256" key="6">
    <source>
        <dbReference type="ARBA" id="ARBA00022989"/>
    </source>
</evidence>
<feature type="region of interest" description="Disordered" evidence="11">
    <location>
        <begin position="366"/>
        <end position="408"/>
    </location>
</feature>
<evidence type="ECO:0000313" key="12">
    <source>
        <dbReference type="EMBL" id="EJT51575.1"/>
    </source>
</evidence>
<reference evidence="12 13" key="1">
    <citation type="journal article" date="2012" name="Eukaryot. Cell">
        <title>Draft genome sequence of CBS 2479, the standard type strain of Trichosporon asahii.</title>
        <authorList>
            <person name="Yang R.Y."/>
            <person name="Li H.T."/>
            <person name="Zhu H."/>
            <person name="Zhou G.P."/>
            <person name="Wang M."/>
            <person name="Wang L."/>
        </authorList>
    </citation>
    <scope>NUCLEOTIDE SEQUENCE [LARGE SCALE GENOMIC DNA]</scope>
    <source>
        <strain evidence="13">ATCC 90039 / CBS 2479 / JCM 2466 / KCTC 7840 / NCYC 2677 / UAMH 7654</strain>
    </source>
</reference>
<dbReference type="PROSITE" id="PS50920">
    <property type="entry name" value="SOLCAR"/>
    <property type="match status" value="1"/>
</dbReference>
<dbReference type="OrthoDB" id="2382881at2759"/>
<proteinExistence type="inferred from homology"/>
<dbReference type="Pfam" id="PF00153">
    <property type="entry name" value="Mito_carr"/>
    <property type="match status" value="1"/>
</dbReference>
<gene>
    <name evidence="12" type="ORF">A1Q1_07206</name>
</gene>
<evidence type="ECO:0000256" key="10">
    <source>
        <dbReference type="RuleBase" id="RU000488"/>
    </source>
</evidence>